<keyword evidence="7 16" id="KW-0732">Signal</keyword>
<keyword evidence="6" id="KW-0812">Transmembrane</keyword>
<feature type="domain" description="SLBB" evidence="19">
    <location>
        <begin position="207"/>
        <end position="284"/>
    </location>
</feature>
<keyword evidence="8" id="KW-0625">Polysaccharide transport</keyword>
<dbReference type="Gene3D" id="3.10.560.10">
    <property type="entry name" value="Outer membrane lipoprotein wza domain like"/>
    <property type="match status" value="6"/>
</dbReference>
<dbReference type="GO" id="GO:0015288">
    <property type="term" value="F:porin activity"/>
    <property type="evidence" value="ECO:0007669"/>
    <property type="project" value="UniProtKB-KW"/>
</dbReference>
<evidence type="ECO:0000256" key="15">
    <source>
        <dbReference type="SAM" id="MobiDB-lite"/>
    </source>
</evidence>
<feature type="chain" id="PRO_5026112511" evidence="16">
    <location>
        <begin position="27"/>
        <end position="912"/>
    </location>
</feature>
<evidence type="ECO:0000313" key="21">
    <source>
        <dbReference type="Proteomes" id="UP000501602"/>
    </source>
</evidence>
<evidence type="ECO:0000256" key="8">
    <source>
        <dbReference type="ARBA" id="ARBA00023047"/>
    </source>
</evidence>
<protein>
    <submittedName>
        <fullName evidence="20">Sugar transporter</fullName>
    </submittedName>
</protein>
<name>A0A6H1UE09_9GAMM</name>
<feature type="domain" description="Soluble ligand binding" evidence="18">
    <location>
        <begin position="291"/>
        <end position="337"/>
    </location>
</feature>
<dbReference type="GO" id="GO:0015159">
    <property type="term" value="F:polysaccharide transmembrane transporter activity"/>
    <property type="evidence" value="ECO:0007669"/>
    <property type="project" value="InterPro"/>
</dbReference>
<dbReference type="EMBL" id="CP051180">
    <property type="protein sequence ID" value="QIZ77325.1"/>
    <property type="molecule type" value="Genomic_DNA"/>
</dbReference>
<dbReference type="InterPro" id="IPR049712">
    <property type="entry name" value="Poly_export"/>
</dbReference>
<keyword evidence="9" id="KW-0406">Ion transport</keyword>
<dbReference type="InterPro" id="IPR019554">
    <property type="entry name" value="Soluble_ligand-bd"/>
</dbReference>
<dbReference type="Proteomes" id="UP000501602">
    <property type="component" value="Chromosome"/>
</dbReference>
<feature type="domain" description="Soluble ligand binding" evidence="18">
    <location>
        <begin position="676"/>
        <end position="711"/>
    </location>
</feature>
<keyword evidence="3" id="KW-0813">Transport</keyword>
<dbReference type="Pfam" id="PF10531">
    <property type="entry name" value="SLBB"/>
    <property type="match status" value="5"/>
</dbReference>
<evidence type="ECO:0000256" key="4">
    <source>
        <dbReference type="ARBA" id="ARBA00022452"/>
    </source>
</evidence>
<feature type="domain" description="Soluble ligand binding" evidence="18">
    <location>
        <begin position="377"/>
        <end position="401"/>
    </location>
</feature>
<evidence type="ECO:0000256" key="14">
    <source>
        <dbReference type="ARBA" id="ARBA00023288"/>
    </source>
</evidence>
<comment type="subcellular location">
    <subcellularLocation>
        <location evidence="1">Cell outer membrane</location>
        <topology evidence="1">Multi-pass membrane protein</topology>
    </subcellularLocation>
</comment>
<feature type="signal peptide" evidence="16">
    <location>
        <begin position="1"/>
        <end position="26"/>
    </location>
</feature>
<feature type="domain" description="Soluble ligand binding" evidence="18">
    <location>
        <begin position="583"/>
        <end position="631"/>
    </location>
</feature>
<keyword evidence="11" id="KW-0472">Membrane</keyword>
<evidence type="ECO:0000256" key="9">
    <source>
        <dbReference type="ARBA" id="ARBA00023065"/>
    </source>
</evidence>
<evidence type="ECO:0000256" key="12">
    <source>
        <dbReference type="ARBA" id="ARBA00023139"/>
    </source>
</evidence>
<feature type="domain" description="Polysaccharide export protein N-terminal" evidence="17">
    <location>
        <begin position="128"/>
        <end position="189"/>
    </location>
</feature>
<feature type="compositionally biased region" description="Acidic residues" evidence="15">
    <location>
        <begin position="91"/>
        <end position="101"/>
    </location>
</feature>
<dbReference type="InterPro" id="IPR003715">
    <property type="entry name" value="Poly_export_N"/>
</dbReference>
<organism evidence="20 21">
    <name type="scientific">Ferrimonas lipolytica</name>
    <dbReference type="NCBI Taxonomy" id="2724191"/>
    <lineage>
        <taxon>Bacteria</taxon>
        <taxon>Pseudomonadati</taxon>
        <taxon>Pseudomonadota</taxon>
        <taxon>Gammaproteobacteria</taxon>
        <taxon>Alteromonadales</taxon>
        <taxon>Ferrimonadaceae</taxon>
        <taxon>Ferrimonas</taxon>
    </lineage>
</organism>
<evidence type="ECO:0000259" key="17">
    <source>
        <dbReference type="Pfam" id="PF02563"/>
    </source>
</evidence>
<keyword evidence="21" id="KW-1185">Reference proteome</keyword>
<accession>A0A6H1UE09</accession>
<evidence type="ECO:0000256" key="3">
    <source>
        <dbReference type="ARBA" id="ARBA00022448"/>
    </source>
</evidence>
<evidence type="ECO:0000256" key="5">
    <source>
        <dbReference type="ARBA" id="ARBA00022597"/>
    </source>
</evidence>
<evidence type="ECO:0000256" key="2">
    <source>
        <dbReference type="ARBA" id="ARBA00009450"/>
    </source>
</evidence>
<keyword evidence="4" id="KW-1134">Transmembrane beta strand</keyword>
<dbReference type="RefSeq" id="WP_168660585.1">
    <property type="nucleotide sequence ID" value="NZ_CP051180.1"/>
</dbReference>
<evidence type="ECO:0000256" key="16">
    <source>
        <dbReference type="SAM" id="SignalP"/>
    </source>
</evidence>
<comment type="similarity">
    <text evidence="2">Belongs to the BexD/CtrA/VexA family.</text>
</comment>
<keyword evidence="10" id="KW-0626">Porin</keyword>
<feature type="region of interest" description="Disordered" evidence="15">
    <location>
        <begin position="59"/>
        <end position="101"/>
    </location>
</feature>
<evidence type="ECO:0000256" key="6">
    <source>
        <dbReference type="ARBA" id="ARBA00022692"/>
    </source>
</evidence>
<keyword evidence="13" id="KW-0998">Cell outer membrane</keyword>
<dbReference type="PANTHER" id="PTHR33619">
    <property type="entry name" value="POLYSACCHARIDE EXPORT PROTEIN GFCE-RELATED"/>
    <property type="match status" value="1"/>
</dbReference>
<reference evidence="20 21" key="1">
    <citation type="submission" date="2020-04" db="EMBL/GenBank/DDBJ databases">
        <title>Ferrimonas sp. S7 isolated from sea water.</title>
        <authorList>
            <person name="Bae S.S."/>
            <person name="Baek K."/>
        </authorList>
    </citation>
    <scope>NUCLEOTIDE SEQUENCE [LARGE SCALE GENOMIC DNA]</scope>
    <source>
        <strain evidence="20 21">S7</strain>
    </source>
</reference>
<evidence type="ECO:0000259" key="18">
    <source>
        <dbReference type="Pfam" id="PF10531"/>
    </source>
</evidence>
<feature type="compositionally biased region" description="Low complexity" evidence="15">
    <location>
        <begin position="60"/>
        <end position="75"/>
    </location>
</feature>
<feature type="domain" description="Soluble ligand binding" evidence="18">
    <location>
        <begin position="807"/>
        <end position="856"/>
    </location>
</feature>
<sequence length="912" mass="99780">MKHTLRKWLTVMVATLPLLMTVSVDAMSISPEMIEQFKKLPPTEQKRLAQQYGIDPAMLSGASGASSSQSDYSDQPLMDEREQSNQRFQEDEGEELEAEDEQELKPYGYELFAGQPTTFAPATDIPIPSDYVLGPGDQLQLQLFGKSVSNETLTIARNGSVVIAELGPIHLAGMTFADARQAIAATIKAQMIGVNGNLTMGELRSIRVFIAGEAFQPGSYTLSALSTVSHAVTLAGGLSEIGSLRNIQVKRSGKVVGHFDAYDLLMHGDASGDVRLQSGDVVFIPPVAATVSVDGEVRRPAIYELSGNETMADIVSMAGGLMAGAYPSASNVERFNNRHQRSIVNVDLTSANGKAMDVNDGDYLTVRSTSEEIDGAITIVGSVTRPGSYQWQPGMTVSNLLPSPEADLTWNTDLSYALLVREINVRGDIEVFGFDLELALRTPKGEQDLVLQPSDKLIIFSLRNEVLDRRALGEFANKLAKEEGLQDAELTDEEALDAGLNKLDNKSTLSNRKSIAGVAVSHQDELDEQAQKKAELRSMVLLQLFQHRELIELSPQLQREELLYPVLAKLNDQARLNSKLQAVSVAGEVAHPGAYPLVVNGTVKDLIAMAGGLKESAFSQNAEITRTIRNQNQAQMVEHISVDLTEQLANNGAILLQSRDRLNVLTTPAWQETAMVELHGEVRFPGKYAIQKGETLADVIKRAGGFTEYAYTYGGVFTRESVRAQEQLEIQRAVTSLRKEMANRTLSEQGTFATVEDTETVLYQLESVEATGRMVIDFEEVVNNNPRHNLMAEDGDVVYIPTQKQTVAVMGEVQHPSSHRFNETISLEGYLKLAGGATRRADDSRVYVVRADGSVMLPEQNFWFGSSAQQLRPGDTVIMPLETNYRDGMTYWGDITQIIYNSAIAIAAIGGI</sequence>
<keyword evidence="12" id="KW-0564">Palmitate</keyword>
<dbReference type="AlphaFoldDB" id="A0A6H1UE09"/>
<evidence type="ECO:0000256" key="1">
    <source>
        <dbReference type="ARBA" id="ARBA00004571"/>
    </source>
</evidence>
<keyword evidence="14" id="KW-0449">Lipoprotein</keyword>
<proteinExistence type="inferred from homology"/>
<gene>
    <name evidence="20" type="ORF">HER31_10810</name>
</gene>
<dbReference type="GO" id="GO:0009279">
    <property type="term" value="C:cell outer membrane"/>
    <property type="evidence" value="ECO:0007669"/>
    <property type="project" value="UniProtKB-SubCell"/>
</dbReference>
<keyword evidence="5 20" id="KW-0762">Sugar transport</keyword>
<dbReference type="PANTHER" id="PTHR33619:SF3">
    <property type="entry name" value="POLYSACCHARIDE EXPORT PROTEIN GFCE-RELATED"/>
    <property type="match status" value="1"/>
</dbReference>
<dbReference type="Pfam" id="PF22461">
    <property type="entry name" value="SLBB_2"/>
    <property type="match status" value="1"/>
</dbReference>
<dbReference type="GO" id="GO:0006811">
    <property type="term" value="P:monoatomic ion transport"/>
    <property type="evidence" value="ECO:0007669"/>
    <property type="project" value="UniProtKB-KW"/>
</dbReference>
<evidence type="ECO:0000256" key="11">
    <source>
        <dbReference type="ARBA" id="ARBA00023136"/>
    </source>
</evidence>
<feature type="compositionally biased region" description="Basic and acidic residues" evidence="15">
    <location>
        <begin position="78"/>
        <end position="90"/>
    </location>
</feature>
<evidence type="ECO:0000259" key="19">
    <source>
        <dbReference type="Pfam" id="PF22461"/>
    </source>
</evidence>
<dbReference type="InterPro" id="IPR054765">
    <property type="entry name" value="SLBB_dom"/>
</dbReference>
<dbReference type="GO" id="GO:0046930">
    <property type="term" value="C:pore complex"/>
    <property type="evidence" value="ECO:0007669"/>
    <property type="project" value="UniProtKB-KW"/>
</dbReference>
<evidence type="ECO:0000256" key="13">
    <source>
        <dbReference type="ARBA" id="ARBA00023237"/>
    </source>
</evidence>
<evidence type="ECO:0000256" key="10">
    <source>
        <dbReference type="ARBA" id="ARBA00023114"/>
    </source>
</evidence>
<evidence type="ECO:0000313" key="20">
    <source>
        <dbReference type="EMBL" id="QIZ77325.1"/>
    </source>
</evidence>
<dbReference type="KEGG" id="fes:HER31_10810"/>
<evidence type="ECO:0000256" key="7">
    <source>
        <dbReference type="ARBA" id="ARBA00022729"/>
    </source>
</evidence>
<dbReference type="Pfam" id="PF02563">
    <property type="entry name" value="Poly_export"/>
    <property type="match status" value="1"/>
</dbReference>